<sequence>MSCKQTRQRLCCVARPCARRGMHRGIVVVEAPVLQCAAAGAGEECPSPHALSCAFRPAVHLHETLEPFRWPAPPIRASRWSRARTWVSRSLLFLAVGAITAITTSSSALLVLSRRLTHPPRIDRSTAGRPDLGQLGSFPLQTLAEIPEVASLRPPKLIVLVHRSTEADTQPPLGVDWQAV</sequence>
<proteinExistence type="predicted"/>
<reference evidence="2" key="1">
    <citation type="journal article" date="2020" name="Stud. Mycol.">
        <title>101 Dothideomycetes genomes: a test case for predicting lifestyles and emergence of pathogens.</title>
        <authorList>
            <person name="Haridas S."/>
            <person name="Albert R."/>
            <person name="Binder M."/>
            <person name="Bloem J."/>
            <person name="Labutti K."/>
            <person name="Salamov A."/>
            <person name="Andreopoulos B."/>
            <person name="Baker S."/>
            <person name="Barry K."/>
            <person name="Bills G."/>
            <person name="Bluhm B."/>
            <person name="Cannon C."/>
            <person name="Castanera R."/>
            <person name="Culley D."/>
            <person name="Daum C."/>
            <person name="Ezra D."/>
            <person name="Gonzalez J."/>
            <person name="Henrissat B."/>
            <person name="Kuo A."/>
            <person name="Liang C."/>
            <person name="Lipzen A."/>
            <person name="Lutzoni F."/>
            <person name="Magnuson J."/>
            <person name="Mondo S."/>
            <person name="Nolan M."/>
            <person name="Ohm R."/>
            <person name="Pangilinan J."/>
            <person name="Park H.-J."/>
            <person name="Ramirez L."/>
            <person name="Alfaro M."/>
            <person name="Sun H."/>
            <person name="Tritt A."/>
            <person name="Yoshinaga Y."/>
            <person name="Zwiers L.-H."/>
            <person name="Turgeon B."/>
            <person name="Goodwin S."/>
            <person name="Spatafora J."/>
            <person name="Crous P."/>
            <person name="Grigoriev I."/>
        </authorList>
    </citation>
    <scope>NUCLEOTIDE SEQUENCE</scope>
    <source>
        <strain evidence="2">CBS 269.34</strain>
    </source>
</reference>
<keyword evidence="1" id="KW-0472">Membrane</keyword>
<organism evidence="2 3">
    <name type="scientific">Lophium mytilinum</name>
    <dbReference type="NCBI Taxonomy" id="390894"/>
    <lineage>
        <taxon>Eukaryota</taxon>
        <taxon>Fungi</taxon>
        <taxon>Dikarya</taxon>
        <taxon>Ascomycota</taxon>
        <taxon>Pezizomycotina</taxon>
        <taxon>Dothideomycetes</taxon>
        <taxon>Pleosporomycetidae</taxon>
        <taxon>Mytilinidiales</taxon>
        <taxon>Mytilinidiaceae</taxon>
        <taxon>Lophium</taxon>
    </lineage>
</organism>
<evidence type="ECO:0000313" key="2">
    <source>
        <dbReference type="EMBL" id="KAF2503176.1"/>
    </source>
</evidence>
<protein>
    <submittedName>
        <fullName evidence="2">Uncharacterized protein</fullName>
    </submittedName>
</protein>
<dbReference type="Proteomes" id="UP000799750">
    <property type="component" value="Unassembled WGS sequence"/>
</dbReference>
<gene>
    <name evidence="2" type="ORF">BU16DRAFT_31958</name>
</gene>
<keyword evidence="1" id="KW-0812">Transmembrane</keyword>
<keyword evidence="3" id="KW-1185">Reference proteome</keyword>
<feature type="transmembrane region" description="Helical" evidence="1">
    <location>
        <begin position="91"/>
        <end position="112"/>
    </location>
</feature>
<dbReference type="EMBL" id="MU004181">
    <property type="protein sequence ID" value="KAF2503176.1"/>
    <property type="molecule type" value="Genomic_DNA"/>
</dbReference>
<keyword evidence="1" id="KW-1133">Transmembrane helix</keyword>
<accession>A0A6A6RFI2</accession>
<dbReference type="AlphaFoldDB" id="A0A6A6RFI2"/>
<evidence type="ECO:0000256" key="1">
    <source>
        <dbReference type="SAM" id="Phobius"/>
    </source>
</evidence>
<evidence type="ECO:0000313" key="3">
    <source>
        <dbReference type="Proteomes" id="UP000799750"/>
    </source>
</evidence>
<name>A0A6A6RFI2_9PEZI</name>